<evidence type="ECO:0000313" key="3">
    <source>
        <dbReference type="EMBL" id="PWN58571.1"/>
    </source>
</evidence>
<keyword evidence="4" id="KW-1185">Reference proteome</keyword>
<evidence type="ECO:0000313" key="4">
    <source>
        <dbReference type="Proteomes" id="UP000236182"/>
    </source>
</evidence>
<sequence length="155" mass="16869">DDMFFDVEGWLNSEVGREFSEKEGAAFLLGDGVNKPKGLLAYPFAAAGDKTRPYGTLQRLVSGNAAAFSGDNLIDLVQAVKAGYRRAGTWMMNNLTVAYVRKLKDSEGNYLWRPGLEVGQPSSLLGYGITENEDMPDIAADANALAFGDFKRAYT</sequence>
<dbReference type="AlphaFoldDB" id="A0A316WB66"/>
<dbReference type="InterPro" id="IPR024455">
    <property type="entry name" value="Phage_capsid"/>
</dbReference>
<protein>
    <submittedName>
        <fullName evidence="3">Phage major capsid protein</fullName>
    </submittedName>
</protein>
<dbReference type="Gene3D" id="3.30.2320.10">
    <property type="entry name" value="hypothetical protein PF0899 domain"/>
    <property type="match status" value="1"/>
</dbReference>
<feature type="non-terminal residue" evidence="3">
    <location>
        <position position="155"/>
    </location>
</feature>
<comment type="caution">
    <text evidence="3">The sequence shown here is derived from an EMBL/GenBank/DDBJ whole genome shotgun (WGS) entry which is preliminary data.</text>
</comment>
<evidence type="ECO:0000256" key="1">
    <source>
        <dbReference type="ARBA" id="ARBA00004328"/>
    </source>
</evidence>
<comment type="subcellular location">
    <subcellularLocation>
        <location evidence="1">Virion</location>
    </subcellularLocation>
</comment>
<dbReference type="NCBIfam" id="TIGR01554">
    <property type="entry name" value="major_cap_HK97"/>
    <property type="match status" value="1"/>
</dbReference>
<dbReference type="Proteomes" id="UP000236182">
    <property type="component" value="Unassembled WGS sequence"/>
</dbReference>
<proteinExistence type="predicted"/>
<dbReference type="OrthoDB" id="9786516at2"/>
<feature type="domain" description="Phage capsid-like C-terminal" evidence="2">
    <location>
        <begin position="1"/>
        <end position="155"/>
    </location>
</feature>
<gene>
    <name evidence="3" type="ORF">C1638_022090</name>
</gene>
<accession>A0A316WB66</accession>
<feature type="non-terminal residue" evidence="3">
    <location>
        <position position="1"/>
    </location>
</feature>
<reference evidence="3" key="1">
    <citation type="submission" date="2018-04" db="EMBL/GenBank/DDBJ databases">
        <title>Draft Genome Sequences of Chryseobacterium lactis NCTC11390T isolated from milk, Chryseobacterium oncorhynchi 701B-08T from rainbow trout, and Chryseobacterium viscerum 687B-08T from diseased fish.</title>
        <authorList>
            <person name="Jeong J.-J."/>
            <person name="Lee Y.J."/>
            <person name="Pathiraja D."/>
            <person name="Park B."/>
            <person name="Choi I.-G."/>
            <person name="Kim K.D."/>
        </authorList>
    </citation>
    <scope>NUCLEOTIDE SEQUENCE [LARGE SCALE GENOMIC DNA]</scope>
    <source>
        <strain evidence="3">701B-08</strain>
    </source>
</reference>
<name>A0A316WB66_9FLAO</name>
<evidence type="ECO:0000259" key="2">
    <source>
        <dbReference type="Pfam" id="PF05065"/>
    </source>
</evidence>
<organism evidence="3 4">
    <name type="scientific">Chryseobacterium oncorhynchi</name>
    <dbReference type="NCBI Taxonomy" id="741074"/>
    <lineage>
        <taxon>Bacteria</taxon>
        <taxon>Pseudomonadati</taxon>
        <taxon>Bacteroidota</taxon>
        <taxon>Flavobacteriia</taxon>
        <taxon>Flavobacteriales</taxon>
        <taxon>Weeksellaceae</taxon>
        <taxon>Chryseobacterium group</taxon>
        <taxon>Chryseobacterium</taxon>
    </lineage>
</organism>
<dbReference type="RefSeq" id="WP_109624087.1">
    <property type="nucleotide sequence ID" value="NZ_PPEI02000032.1"/>
</dbReference>
<dbReference type="EMBL" id="PPEI02000032">
    <property type="protein sequence ID" value="PWN58571.1"/>
    <property type="molecule type" value="Genomic_DNA"/>
</dbReference>
<dbReference type="InterPro" id="IPR054612">
    <property type="entry name" value="Phage_capsid-like_C"/>
</dbReference>
<dbReference type="Pfam" id="PF05065">
    <property type="entry name" value="Phage_capsid"/>
    <property type="match status" value="1"/>
</dbReference>
<dbReference type="SUPFAM" id="SSF56563">
    <property type="entry name" value="Major capsid protein gp5"/>
    <property type="match status" value="1"/>
</dbReference>